<gene>
    <name evidence="6" type="ordered locus">DP0532</name>
</gene>
<dbReference type="GO" id="GO:0034599">
    <property type="term" value="P:cellular response to oxidative stress"/>
    <property type="evidence" value="ECO:0007669"/>
    <property type="project" value="TreeGrafter"/>
</dbReference>
<dbReference type="PANTHER" id="PTHR11592:SF78">
    <property type="entry name" value="GLUTATHIONE PEROXIDASE"/>
    <property type="match status" value="1"/>
</dbReference>
<evidence type="ECO:0000313" key="7">
    <source>
        <dbReference type="Proteomes" id="UP000000602"/>
    </source>
</evidence>
<dbReference type="PANTHER" id="PTHR11592">
    <property type="entry name" value="GLUTATHIONE PEROXIDASE"/>
    <property type="match status" value="1"/>
</dbReference>
<name>Q6AQW3_DESPS</name>
<evidence type="ECO:0000256" key="3">
    <source>
        <dbReference type="ARBA" id="ARBA00023002"/>
    </source>
</evidence>
<dbReference type="InterPro" id="IPR029760">
    <property type="entry name" value="GPX_CS"/>
</dbReference>
<proteinExistence type="inferred from homology"/>
<dbReference type="PROSITE" id="PS51355">
    <property type="entry name" value="GLUTATHIONE_PEROXID_3"/>
    <property type="match status" value="1"/>
</dbReference>
<reference evidence="7" key="1">
    <citation type="journal article" date="2004" name="Environ. Microbiol.">
        <title>The genome of Desulfotalea psychrophila, a sulfate-reducing bacterium from permanently cold Arctic sediments.</title>
        <authorList>
            <person name="Rabus R."/>
            <person name="Ruepp A."/>
            <person name="Frickey T."/>
            <person name="Rattei T."/>
            <person name="Fartmann B."/>
            <person name="Stark M."/>
            <person name="Bauer M."/>
            <person name="Zibat A."/>
            <person name="Lombardot T."/>
            <person name="Becker I."/>
            <person name="Amann J."/>
            <person name="Gellner K."/>
            <person name="Teeling H."/>
            <person name="Leuschner W.D."/>
            <person name="Gloeckner F.-O."/>
            <person name="Lupas A.N."/>
            <person name="Amann R."/>
            <person name="Klenk H.-P."/>
        </authorList>
    </citation>
    <scope>NUCLEOTIDE SEQUENCE [LARGE SCALE GENOMIC DNA]</scope>
    <source>
        <strain evidence="7">DSM 12343 / LSv54</strain>
    </source>
</reference>
<dbReference type="KEGG" id="dps:DP0532"/>
<sequence length="182" mass="20449">MNTLKNQTLPLRIIMKRDFYQFSATNLQGQKIAMKEYRGKVMLVVNTASKCALSSQLRGLEILYKKYAPLGFVVLGFPCNQFTPQESRDAQNIAEEYLLNYGASFPLFTKTEVVGKGAHPLFSYLENRLEGIMGPDIKWNFTKFLIDHRGDPVKRFAPITAPAIIAPDIEILLSAQSTAGEQ</sequence>
<evidence type="ECO:0000256" key="1">
    <source>
        <dbReference type="ARBA" id="ARBA00006926"/>
    </source>
</evidence>
<dbReference type="CDD" id="cd00340">
    <property type="entry name" value="GSH_Peroxidase"/>
    <property type="match status" value="1"/>
</dbReference>
<dbReference type="STRING" id="177439.DP0532"/>
<keyword evidence="3 5" id="KW-0560">Oxidoreductase</keyword>
<organism evidence="6 7">
    <name type="scientific">Desulfotalea psychrophila (strain LSv54 / DSM 12343)</name>
    <dbReference type="NCBI Taxonomy" id="177439"/>
    <lineage>
        <taxon>Bacteria</taxon>
        <taxon>Pseudomonadati</taxon>
        <taxon>Thermodesulfobacteriota</taxon>
        <taxon>Desulfobulbia</taxon>
        <taxon>Desulfobulbales</taxon>
        <taxon>Desulfocapsaceae</taxon>
        <taxon>Desulfotalea</taxon>
    </lineage>
</organism>
<dbReference type="eggNOG" id="COG0386">
    <property type="taxonomic scope" value="Bacteria"/>
</dbReference>
<dbReference type="FunFam" id="3.40.30.10:FF:000301">
    <property type="entry name" value="Glutathione peroxidase"/>
    <property type="match status" value="1"/>
</dbReference>
<dbReference type="GO" id="GO:0004601">
    <property type="term" value="F:peroxidase activity"/>
    <property type="evidence" value="ECO:0007669"/>
    <property type="project" value="UniProtKB-KW"/>
</dbReference>
<keyword evidence="7" id="KW-1185">Reference proteome</keyword>
<dbReference type="InterPro" id="IPR036249">
    <property type="entry name" value="Thioredoxin-like_sf"/>
</dbReference>
<feature type="active site" evidence="4">
    <location>
        <position position="51"/>
    </location>
</feature>
<evidence type="ECO:0000256" key="2">
    <source>
        <dbReference type="ARBA" id="ARBA00022559"/>
    </source>
</evidence>
<dbReference type="PIRSF" id="PIRSF000303">
    <property type="entry name" value="Glutathion_perox"/>
    <property type="match status" value="1"/>
</dbReference>
<dbReference type="AlphaFoldDB" id="Q6AQW3"/>
<keyword evidence="2 5" id="KW-0575">Peroxidase</keyword>
<evidence type="ECO:0000313" key="6">
    <source>
        <dbReference type="EMBL" id="CAG35261.1"/>
    </source>
</evidence>
<dbReference type="Proteomes" id="UP000000602">
    <property type="component" value="Chromosome"/>
</dbReference>
<dbReference type="HOGENOM" id="CLU_029507_0_1_7"/>
<dbReference type="SUPFAM" id="SSF52833">
    <property type="entry name" value="Thioredoxin-like"/>
    <property type="match status" value="1"/>
</dbReference>
<dbReference type="EMBL" id="CR522870">
    <property type="protein sequence ID" value="CAG35261.1"/>
    <property type="molecule type" value="Genomic_DNA"/>
</dbReference>
<evidence type="ECO:0000256" key="5">
    <source>
        <dbReference type="RuleBase" id="RU000499"/>
    </source>
</evidence>
<comment type="similarity">
    <text evidence="1 5">Belongs to the glutathione peroxidase family.</text>
</comment>
<dbReference type="InterPro" id="IPR000889">
    <property type="entry name" value="Glutathione_peroxidase"/>
</dbReference>
<dbReference type="Gene3D" id="3.40.30.10">
    <property type="entry name" value="Glutaredoxin"/>
    <property type="match status" value="1"/>
</dbReference>
<protein>
    <recommendedName>
        <fullName evidence="5">Glutathione peroxidase</fullName>
    </recommendedName>
</protein>
<evidence type="ECO:0000256" key="4">
    <source>
        <dbReference type="PIRSR" id="PIRSR000303-1"/>
    </source>
</evidence>
<dbReference type="PROSITE" id="PS00763">
    <property type="entry name" value="GLUTATHIONE_PEROXID_2"/>
    <property type="match status" value="1"/>
</dbReference>
<dbReference type="PRINTS" id="PR01011">
    <property type="entry name" value="GLUTPROXDASE"/>
</dbReference>
<dbReference type="Pfam" id="PF00255">
    <property type="entry name" value="GSHPx"/>
    <property type="match status" value="1"/>
</dbReference>
<accession>Q6AQW3</accession>